<accession>A0A922D143</accession>
<evidence type="ECO:0000256" key="3">
    <source>
        <dbReference type="RuleBase" id="RU000363"/>
    </source>
</evidence>
<keyword evidence="2" id="KW-0560">Oxidoreductase</keyword>
<keyword evidence="6" id="KW-1185">Reference proteome</keyword>
<proteinExistence type="inferred from homology"/>
<dbReference type="Gene3D" id="3.40.50.720">
    <property type="entry name" value="NAD(P)-binding Rossmann-like Domain"/>
    <property type="match status" value="1"/>
</dbReference>
<feature type="signal peptide" evidence="4">
    <location>
        <begin position="1"/>
        <end position="19"/>
    </location>
</feature>
<gene>
    <name evidence="5" type="ORF">O3G_MSEX015099</name>
</gene>
<comment type="caution">
    <text evidence="5">The sequence shown here is derived from an EMBL/GenBank/DDBJ whole genome shotgun (WGS) entry which is preliminary data.</text>
</comment>
<dbReference type="OrthoDB" id="37659at2759"/>
<organism evidence="5 6">
    <name type="scientific">Manduca sexta</name>
    <name type="common">Tobacco hawkmoth</name>
    <name type="synonym">Tobacco hornworm</name>
    <dbReference type="NCBI Taxonomy" id="7130"/>
    <lineage>
        <taxon>Eukaryota</taxon>
        <taxon>Metazoa</taxon>
        <taxon>Ecdysozoa</taxon>
        <taxon>Arthropoda</taxon>
        <taxon>Hexapoda</taxon>
        <taxon>Insecta</taxon>
        <taxon>Pterygota</taxon>
        <taxon>Neoptera</taxon>
        <taxon>Endopterygota</taxon>
        <taxon>Lepidoptera</taxon>
        <taxon>Glossata</taxon>
        <taxon>Ditrysia</taxon>
        <taxon>Bombycoidea</taxon>
        <taxon>Sphingidae</taxon>
        <taxon>Sphinginae</taxon>
        <taxon>Sphingini</taxon>
        <taxon>Manduca</taxon>
    </lineage>
</organism>
<dbReference type="EMBL" id="JH669479">
    <property type="protein sequence ID" value="KAG6465352.1"/>
    <property type="molecule type" value="Genomic_DNA"/>
</dbReference>
<comment type="similarity">
    <text evidence="1 3">Belongs to the short-chain dehydrogenases/reductases (SDR) family.</text>
</comment>
<sequence>MHVVAVFLCLLVTLSHVKAESEIDLKDKVTVVTGAARGIGRAIADNLLKEEVEVVIIVDKNLTQGLVTETEFKSTYGEEKVWFIHGDVTTDLDWVFEKIFEKYDYVDILVNNAGIAKEDDPVLTLLTNIVAPALWSQKFYDVMRKDKEGKGGIILNIASIEAYTKDPFFRAYKTSKFGLLGLSVGLGHEWNYMTSEVKVIPLCPGLTDTDMAKEAVNVGEDFELETIAKYIGSMTMQSADVVGQAAVTVCKTGKTGTAYTIEADKLFESPYIQNVTAEFLNSL</sequence>
<feature type="chain" id="PRO_5037942347" description="15-hydroxyprostaglandin dehydrogenase [NAD(+)]-like" evidence="4">
    <location>
        <begin position="20"/>
        <end position="283"/>
    </location>
</feature>
<dbReference type="PRINTS" id="PR00080">
    <property type="entry name" value="SDRFAMILY"/>
</dbReference>
<dbReference type="InterPro" id="IPR002347">
    <property type="entry name" value="SDR_fam"/>
</dbReference>
<protein>
    <recommendedName>
        <fullName evidence="7">15-hydroxyprostaglandin dehydrogenase [NAD(+)]-like</fullName>
    </recommendedName>
</protein>
<keyword evidence="4" id="KW-0732">Signal</keyword>
<dbReference type="SUPFAM" id="SSF51735">
    <property type="entry name" value="NAD(P)-binding Rossmann-fold domains"/>
    <property type="match status" value="1"/>
</dbReference>
<dbReference type="Pfam" id="PF00106">
    <property type="entry name" value="adh_short"/>
    <property type="match status" value="1"/>
</dbReference>
<evidence type="ECO:0000256" key="2">
    <source>
        <dbReference type="ARBA" id="ARBA00023002"/>
    </source>
</evidence>
<evidence type="ECO:0000313" key="5">
    <source>
        <dbReference type="EMBL" id="KAG6465352.1"/>
    </source>
</evidence>
<dbReference type="PANTHER" id="PTHR44229">
    <property type="entry name" value="15-HYDROXYPROSTAGLANDIN DEHYDROGENASE [NAD(+)]"/>
    <property type="match status" value="1"/>
</dbReference>
<dbReference type="PRINTS" id="PR00081">
    <property type="entry name" value="GDHRDH"/>
</dbReference>
<reference evidence="5" key="2">
    <citation type="submission" date="2020-12" db="EMBL/GenBank/DDBJ databases">
        <authorList>
            <person name="Kanost M."/>
        </authorList>
    </citation>
    <scope>NUCLEOTIDE SEQUENCE</scope>
</reference>
<dbReference type="InterPro" id="IPR036291">
    <property type="entry name" value="NAD(P)-bd_dom_sf"/>
</dbReference>
<name>A0A922D143_MANSE</name>
<evidence type="ECO:0000256" key="4">
    <source>
        <dbReference type="SAM" id="SignalP"/>
    </source>
</evidence>
<dbReference type="PANTHER" id="PTHR44229:SF8">
    <property type="entry name" value="ALCOHOL DEHYDROGENASE-RELATED"/>
    <property type="match status" value="1"/>
</dbReference>
<dbReference type="GO" id="GO:0005737">
    <property type="term" value="C:cytoplasm"/>
    <property type="evidence" value="ECO:0007669"/>
    <property type="project" value="TreeGrafter"/>
</dbReference>
<dbReference type="Proteomes" id="UP000791440">
    <property type="component" value="Unassembled WGS sequence"/>
</dbReference>
<dbReference type="GO" id="GO:0016616">
    <property type="term" value="F:oxidoreductase activity, acting on the CH-OH group of donors, NAD or NADP as acceptor"/>
    <property type="evidence" value="ECO:0007669"/>
    <property type="project" value="TreeGrafter"/>
</dbReference>
<evidence type="ECO:0008006" key="7">
    <source>
        <dbReference type="Google" id="ProtNLM"/>
    </source>
</evidence>
<dbReference type="AlphaFoldDB" id="A0A922D143"/>
<reference evidence="5" key="1">
    <citation type="journal article" date="2016" name="Insect Biochem. Mol. Biol.">
        <title>Multifaceted biological insights from a draft genome sequence of the tobacco hornworm moth, Manduca sexta.</title>
        <authorList>
            <person name="Kanost M.R."/>
            <person name="Arrese E.L."/>
            <person name="Cao X."/>
            <person name="Chen Y.R."/>
            <person name="Chellapilla S."/>
            <person name="Goldsmith M.R."/>
            <person name="Grosse-Wilde E."/>
            <person name="Heckel D.G."/>
            <person name="Herndon N."/>
            <person name="Jiang H."/>
            <person name="Papanicolaou A."/>
            <person name="Qu J."/>
            <person name="Soulages J.L."/>
            <person name="Vogel H."/>
            <person name="Walters J."/>
            <person name="Waterhouse R.M."/>
            <person name="Ahn S.J."/>
            <person name="Almeida F.C."/>
            <person name="An C."/>
            <person name="Aqrawi P."/>
            <person name="Bretschneider A."/>
            <person name="Bryant W.B."/>
            <person name="Bucks S."/>
            <person name="Chao H."/>
            <person name="Chevignon G."/>
            <person name="Christen J.M."/>
            <person name="Clarke D.F."/>
            <person name="Dittmer N.T."/>
            <person name="Ferguson L.C.F."/>
            <person name="Garavelou S."/>
            <person name="Gordon K.H.J."/>
            <person name="Gunaratna R.T."/>
            <person name="Han Y."/>
            <person name="Hauser F."/>
            <person name="He Y."/>
            <person name="Heidel-Fischer H."/>
            <person name="Hirsh A."/>
            <person name="Hu Y."/>
            <person name="Jiang H."/>
            <person name="Kalra D."/>
            <person name="Klinner C."/>
            <person name="Konig C."/>
            <person name="Kovar C."/>
            <person name="Kroll A.R."/>
            <person name="Kuwar S.S."/>
            <person name="Lee S.L."/>
            <person name="Lehman R."/>
            <person name="Li K."/>
            <person name="Li Z."/>
            <person name="Liang H."/>
            <person name="Lovelace S."/>
            <person name="Lu Z."/>
            <person name="Mansfield J.H."/>
            <person name="McCulloch K.J."/>
            <person name="Mathew T."/>
            <person name="Morton B."/>
            <person name="Muzny D.M."/>
            <person name="Neunemann D."/>
            <person name="Ongeri F."/>
            <person name="Pauchet Y."/>
            <person name="Pu L.L."/>
            <person name="Pyrousis I."/>
            <person name="Rao X.J."/>
            <person name="Redding A."/>
            <person name="Roesel C."/>
            <person name="Sanchez-Gracia A."/>
            <person name="Schaack S."/>
            <person name="Shukla A."/>
            <person name="Tetreau G."/>
            <person name="Wang Y."/>
            <person name="Xiong G.H."/>
            <person name="Traut W."/>
            <person name="Walsh T.K."/>
            <person name="Worley K.C."/>
            <person name="Wu D."/>
            <person name="Wu W."/>
            <person name="Wu Y.Q."/>
            <person name="Zhang X."/>
            <person name="Zou Z."/>
            <person name="Zucker H."/>
            <person name="Briscoe A.D."/>
            <person name="Burmester T."/>
            <person name="Clem R.J."/>
            <person name="Feyereisen R."/>
            <person name="Grimmelikhuijzen C.J.P."/>
            <person name="Hamodrakas S.J."/>
            <person name="Hansson B.S."/>
            <person name="Huguet E."/>
            <person name="Jermiin L.S."/>
            <person name="Lan Q."/>
            <person name="Lehman H.K."/>
            <person name="Lorenzen M."/>
            <person name="Merzendorfer H."/>
            <person name="Michalopoulos I."/>
            <person name="Morton D.B."/>
            <person name="Muthukrishnan S."/>
            <person name="Oakeshott J.G."/>
            <person name="Palmer W."/>
            <person name="Park Y."/>
            <person name="Passarelli A.L."/>
            <person name="Rozas J."/>
            <person name="Schwartz L.M."/>
            <person name="Smith W."/>
            <person name="Southgate A."/>
            <person name="Vilcinskas A."/>
            <person name="Vogt R."/>
            <person name="Wang P."/>
            <person name="Werren J."/>
            <person name="Yu X.Q."/>
            <person name="Zhou J.J."/>
            <person name="Brown S.J."/>
            <person name="Scherer S.E."/>
            <person name="Richards S."/>
            <person name="Blissard G.W."/>
        </authorList>
    </citation>
    <scope>NUCLEOTIDE SEQUENCE</scope>
</reference>
<evidence type="ECO:0000313" key="6">
    <source>
        <dbReference type="Proteomes" id="UP000791440"/>
    </source>
</evidence>
<evidence type="ECO:0000256" key="1">
    <source>
        <dbReference type="ARBA" id="ARBA00006484"/>
    </source>
</evidence>